<dbReference type="Proteomes" id="UP000247480">
    <property type="component" value="Unassembled WGS sequence"/>
</dbReference>
<evidence type="ECO:0000313" key="2">
    <source>
        <dbReference type="Proteomes" id="UP000247480"/>
    </source>
</evidence>
<reference evidence="1 2" key="1">
    <citation type="submission" date="2018-04" db="EMBL/GenBank/DDBJ databases">
        <title>Draft genome sequence of Pseudomonas syringae pv. actinidiae biovar 1 strains isolated from kiwifruit in Kagawa prefecture.</title>
        <authorList>
            <person name="Tabuchi M."/>
            <person name="Saito M."/>
            <person name="Fujiwara S."/>
            <person name="Sasa N."/>
            <person name="Akimitsu K."/>
            <person name="Gomi K."/>
            <person name="Konishi-Sugita S."/>
            <person name="Hamano K."/>
            <person name="Kataoka I."/>
        </authorList>
    </citation>
    <scope>NUCLEOTIDE SEQUENCE [LARGE SCALE GENOMIC DNA]</scope>
    <source>
        <strain evidence="1 2">MAFF212206</strain>
    </source>
</reference>
<proteinExistence type="predicted"/>
<dbReference type="EMBL" id="BGJZ01000352">
    <property type="protein sequence ID" value="GBH13455.1"/>
    <property type="molecule type" value="Genomic_DNA"/>
</dbReference>
<evidence type="ECO:0000313" key="1">
    <source>
        <dbReference type="EMBL" id="GBH13455.1"/>
    </source>
</evidence>
<protein>
    <submittedName>
        <fullName evidence="1">Ca2+/H+ antiporter</fullName>
    </submittedName>
</protein>
<gene>
    <name evidence="1" type="ORF">KPSA1_06944</name>
</gene>
<dbReference type="AlphaFoldDB" id="A0A2V0QT90"/>
<name>A0A2V0QT90_PSESF</name>
<organism evidence="1 2">
    <name type="scientific">Pseudomonas syringae pv. actinidiae</name>
    <dbReference type="NCBI Taxonomy" id="103796"/>
    <lineage>
        <taxon>Bacteria</taxon>
        <taxon>Pseudomonadati</taxon>
        <taxon>Pseudomonadota</taxon>
        <taxon>Gammaproteobacteria</taxon>
        <taxon>Pseudomonadales</taxon>
        <taxon>Pseudomonadaceae</taxon>
        <taxon>Pseudomonas</taxon>
        <taxon>Pseudomonas syringae</taxon>
    </lineage>
</organism>
<sequence length="103" mass="12016">MRTVQLSCDAPRRHARRSHAVRTCPRRGRYISRICIVGTTVFANKRSVARSAPTAFGQNQKQTCVQRASLVWERTCPRRRWFERFNFDDCNDPFADKSAPTER</sequence>
<accession>A0A2V0QT90</accession>
<comment type="caution">
    <text evidence="1">The sequence shown here is derived from an EMBL/GenBank/DDBJ whole genome shotgun (WGS) entry which is preliminary data.</text>
</comment>